<dbReference type="InParanoid" id="D8M7I7"/>
<keyword evidence="3" id="KW-1185">Reference proteome</keyword>
<dbReference type="GO" id="GO:0016740">
    <property type="term" value="F:transferase activity"/>
    <property type="evidence" value="ECO:0007669"/>
    <property type="project" value="UniProtKB-KW"/>
</dbReference>
<protein>
    <recommendedName>
        <fullName evidence="4">Gamma carbonic anhydrase</fullName>
    </recommendedName>
</protein>
<dbReference type="PANTHER" id="PTHR13061">
    <property type="entry name" value="DYNACTIN SUBUNIT P25"/>
    <property type="match status" value="1"/>
</dbReference>
<name>D8M7I7_BLAHO</name>
<reference evidence="2" key="1">
    <citation type="submission" date="2010-02" db="EMBL/GenBank/DDBJ databases">
        <title>Sequencing and annotation of the Blastocystis hominis genome.</title>
        <authorList>
            <person name="Wincker P."/>
        </authorList>
    </citation>
    <scope>NUCLEOTIDE SEQUENCE</scope>
    <source>
        <strain evidence="2">Singapore isolate B</strain>
    </source>
</reference>
<dbReference type="GeneID" id="24920880"/>
<accession>D8M7I7</accession>
<dbReference type="InterPro" id="IPR050484">
    <property type="entry name" value="Transf_Hexapept/Carb_Anhydrase"/>
</dbReference>
<dbReference type="Pfam" id="PF00132">
    <property type="entry name" value="Hexapep"/>
    <property type="match status" value="1"/>
</dbReference>
<dbReference type="RefSeq" id="XP_012898074.1">
    <property type="nucleotide sequence ID" value="XM_013042620.1"/>
</dbReference>
<dbReference type="CDD" id="cd04645">
    <property type="entry name" value="LbH_gamma_CA_like"/>
    <property type="match status" value="1"/>
</dbReference>
<dbReference type="PANTHER" id="PTHR13061:SF29">
    <property type="entry name" value="GAMMA CARBONIC ANHYDRASE-LIKE 1, MITOCHONDRIAL-RELATED"/>
    <property type="match status" value="1"/>
</dbReference>
<dbReference type="SUPFAM" id="SSF51161">
    <property type="entry name" value="Trimeric LpxA-like enzymes"/>
    <property type="match status" value="1"/>
</dbReference>
<dbReference type="InterPro" id="IPR018357">
    <property type="entry name" value="Hexapep_transf_CS"/>
</dbReference>
<dbReference type="InterPro" id="IPR001451">
    <property type="entry name" value="Hexapep"/>
</dbReference>
<dbReference type="EMBL" id="FN668672">
    <property type="protein sequence ID" value="CBK24026.2"/>
    <property type="molecule type" value="Genomic_DNA"/>
</dbReference>
<proteinExistence type="predicted"/>
<dbReference type="InterPro" id="IPR047324">
    <property type="entry name" value="LbH_gamma_CA-like"/>
</dbReference>
<evidence type="ECO:0000313" key="3">
    <source>
        <dbReference type="Proteomes" id="UP000008312"/>
    </source>
</evidence>
<evidence type="ECO:0000256" key="1">
    <source>
        <dbReference type="ARBA" id="ARBA00022679"/>
    </source>
</evidence>
<dbReference type="InterPro" id="IPR011004">
    <property type="entry name" value="Trimer_LpxA-like_sf"/>
</dbReference>
<dbReference type="PROSITE" id="PS00101">
    <property type="entry name" value="HEXAPEP_TRANSFERASES"/>
    <property type="match status" value="1"/>
</dbReference>
<evidence type="ECO:0000313" key="2">
    <source>
        <dbReference type="EMBL" id="CBK24026.2"/>
    </source>
</evidence>
<dbReference type="OMA" id="AHICEGA"/>
<gene>
    <name evidence="2" type="ORF">GSBLH_T00003818001</name>
</gene>
<organism evidence="2">
    <name type="scientific">Blastocystis hominis</name>
    <dbReference type="NCBI Taxonomy" id="12968"/>
    <lineage>
        <taxon>Eukaryota</taxon>
        <taxon>Sar</taxon>
        <taxon>Stramenopiles</taxon>
        <taxon>Bigyra</taxon>
        <taxon>Opalozoa</taxon>
        <taxon>Opalinata</taxon>
        <taxon>Blastocystidae</taxon>
        <taxon>Blastocystis</taxon>
    </lineage>
</organism>
<dbReference type="Proteomes" id="UP000008312">
    <property type="component" value="Unassembled WGS sequence"/>
</dbReference>
<dbReference type="AlphaFoldDB" id="D8M7I7"/>
<dbReference type="OrthoDB" id="25818at2759"/>
<sequence>MEAIIKSFGKMCQGMGKTIDRWGVSMQGKLAVTEELLPSCRVLKYGSATPCVNRAAYIATSATVSGDVSLGCCSSVGYGSTLRADLAGIKVGNNTHIKDNVAIHIDSTIPTVIGDSVVIGNGAIIHACTIDNNCLIGEGVTVLDGAHICEGAAIAPGSVVTPRKTVGSGEVWAGIPARKVRTLSAAEKEEIRKMCDDLTEVANLHAEETAKDYKQVIVDAADAEDRATRDIHYAYNPNPNGVNPHRRGLIYDRLPPEFDDPEEVPAVVHRPDANELRDLKYDVVQTDEEEYAKLAHLPDFEVDPKSKV</sequence>
<evidence type="ECO:0008006" key="4">
    <source>
        <dbReference type="Google" id="ProtNLM"/>
    </source>
</evidence>
<dbReference type="Gene3D" id="2.160.10.10">
    <property type="entry name" value="Hexapeptide repeat proteins"/>
    <property type="match status" value="1"/>
</dbReference>
<keyword evidence="1" id="KW-0808">Transferase</keyword>